<evidence type="ECO:0000256" key="1">
    <source>
        <dbReference type="SAM" id="SignalP"/>
    </source>
</evidence>
<reference evidence="2" key="1">
    <citation type="journal article" date="2020" name="Stud. Mycol.">
        <title>101 Dothideomycetes genomes: a test case for predicting lifestyles and emergence of pathogens.</title>
        <authorList>
            <person name="Haridas S."/>
            <person name="Albert R."/>
            <person name="Binder M."/>
            <person name="Bloem J."/>
            <person name="Labutti K."/>
            <person name="Salamov A."/>
            <person name="Andreopoulos B."/>
            <person name="Baker S."/>
            <person name="Barry K."/>
            <person name="Bills G."/>
            <person name="Bluhm B."/>
            <person name="Cannon C."/>
            <person name="Castanera R."/>
            <person name="Culley D."/>
            <person name="Daum C."/>
            <person name="Ezra D."/>
            <person name="Gonzalez J."/>
            <person name="Henrissat B."/>
            <person name="Kuo A."/>
            <person name="Liang C."/>
            <person name="Lipzen A."/>
            <person name="Lutzoni F."/>
            <person name="Magnuson J."/>
            <person name="Mondo S."/>
            <person name="Nolan M."/>
            <person name="Ohm R."/>
            <person name="Pangilinan J."/>
            <person name="Park H.-J."/>
            <person name="Ramirez L."/>
            <person name="Alfaro M."/>
            <person name="Sun H."/>
            <person name="Tritt A."/>
            <person name="Yoshinaga Y."/>
            <person name="Zwiers L.-H."/>
            <person name="Turgeon B."/>
            <person name="Goodwin S."/>
            <person name="Spatafora J."/>
            <person name="Crous P."/>
            <person name="Grigoriev I."/>
        </authorList>
    </citation>
    <scope>NUCLEOTIDE SEQUENCE</scope>
    <source>
        <strain evidence="2">CBS 269.34</strain>
    </source>
</reference>
<keyword evidence="3" id="KW-1185">Reference proteome</keyword>
<feature type="chain" id="PRO_5025656103" description="Cyanovirin-N domain-containing protein" evidence="1">
    <location>
        <begin position="22"/>
        <end position="215"/>
    </location>
</feature>
<dbReference type="Proteomes" id="UP000799750">
    <property type="component" value="Unassembled WGS sequence"/>
</dbReference>
<sequence length="215" mass="24358">MISLPLCGLLVLFLTVSVSSARPPLQIPIRETWHPHAGATERRPSNLPCVQIHCSALQGPPGAREFRSTMDIQVYIDGHYAFLLHGEKNAHQATRWNWHGLLDNSGATWDFQMNGFCGNAEYRRINVPPGSNLDQLRRTERLYSLTTVRSHQEVDWDCLDRGNDVLKCSLWETVHENKKDSSCAARATPRLCFYRPECDSHQRGSEKFVSDTTGP</sequence>
<gene>
    <name evidence="2" type="ORF">BU16DRAFT_558875</name>
</gene>
<name>A0A6A6R4X9_9PEZI</name>
<protein>
    <recommendedName>
        <fullName evidence="4">Cyanovirin-N domain-containing protein</fullName>
    </recommendedName>
</protein>
<evidence type="ECO:0000313" key="2">
    <source>
        <dbReference type="EMBL" id="KAF2498833.1"/>
    </source>
</evidence>
<evidence type="ECO:0008006" key="4">
    <source>
        <dbReference type="Google" id="ProtNLM"/>
    </source>
</evidence>
<organism evidence="2 3">
    <name type="scientific">Lophium mytilinum</name>
    <dbReference type="NCBI Taxonomy" id="390894"/>
    <lineage>
        <taxon>Eukaryota</taxon>
        <taxon>Fungi</taxon>
        <taxon>Dikarya</taxon>
        <taxon>Ascomycota</taxon>
        <taxon>Pezizomycotina</taxon>
        <taxon>Dothideomycetes</taxon>
        <taxon>Pleosporomycetidae</taxon>
        <taxon>Mytilinidiales</taxon>
        <taxon>Mytilinidiaceae</taxon>
        <taxon>Lophium</taxon>
    </lineage>
</organism>
<proteinExistence type="predicted"/>
<dbReference type="EMBL" id="MU004185">
    <property type="protein sequence ID" value="KAF2498833.1"/>
    <property type="molecule type" value="Genomic_DNA"/>
</dbReference>
<evidence type="ECO:0000313" key="3">
    <source>
        <dbReference type="Proteomes" id="UP000799750"/>
    </source>
</evidence>
<accession>A0A6A6R4X9</accession>
<keyword evidence="1" id="KW-0732">Signal</keyword>
<dbReference type="AlphaFoldDB" id="A0A6A6R4X9"/>
<feature type="signal peptide" evidence="1">
    <location>
        <begin position="1"/>
        <end position="21"/>
    </location>
</feature>